<dbReference type="Pfam" id="PF08242">
    <property type="entry name" value="Methyltransf_12"/>
    <property type="match status" value="1"/>
</dbReference>
<name>A0ABT8TM44_9ACTN</name>
<dbReference type="EMBL" id="JAULSC010000002">
    <property type="protein sequence ID" value="MDO3394886.1"/>
    <property type="molecule type" value="Genomic_DNA"/>
</dbReference>
<dbReference type="InterPro" id="IPR013217">
    <property type="entry name" value="Methyltransf_12"/>
</dbReference>
<protein>
    <submittedName>
        <fullName evidence="2">Class I SAM-dependent methyltransferase</fullName>
        <ecNumber evidence="2">2.1.-.-</ecNumber>
    </submittedName>
</protein>
<dbReference type="EC" id="2.1.-.-" evidence="2"/>
<evidence type="ECO:0000313" key="2">
    <source>
        <dbReference type="EMBL" id="MDO3394886.1"/>
    </source>
</evidence>
<keyword evidence="2" id="KW-0489">Methyltransferase</keyword>
<sequence length="240" mass="26394">MGPPQSPRRLAEQAAAYWSDTAAPRWAADSHWESGLGEKWASVGPAQVAITRTLLAALGRDVPEGRVLEWGCGGGANAVVLAPLCQELIGLDISRDSLEECRRQVLDRTGRTVRTVLTGVDSPEQALGEVDEGTVDLVVSYYVFELLASREAAVRVLRTIRRLLVDDGAAVIQFKYDDGTRSGATRRRDYRRRVAGTTFAIHDFWTLCDQQGLLPHALVLVPRDELDTHYGYVLLTRPPG</sequence>
<evidence type="ECO:0000259" key="1">
    <source>
        <dbReference type="Pfam" id="PF08242"/>
    </source>
</evidence>
<dbReference type="PANTHER" id="PTHR43861">
    <property type="entry name" value="TRANS-ACONITATE 2-METHYLTRANSFERASE-RELATED"/>
    <property type="match status" value="1"/>
</dbReference>
<feature type="domain" description="Methyltransferase type 12" evidence="1">
    <location>
        <begin position="68"/>
        <end position="168"/>
    </location>
</feature>
<dbReference type="CDD" id="cd02440">
    <property type="entry name" value="AdoMet_MTases"/>
    <property type="match status" value="1"/>
</dbReference>
<accession>A0ABT8TM44</accession>
<proteinExistence type="predicted"/>
<dbReference type="InterPro" id="IPR029063">
    <property type="entry name" value="SAM-dependent_MTases_sf"/>
</dbReference>
<keyword evidence="3" id="KW-1185">Reference proteome</keyword>
<comment type="caution">
    <text evidence="2">The sequence shown here is derived from an EMBL/GenBank/DDBJ whole genome shotgun (WGS) entry which is preliminary data.</text>
</comment>
<dbReference type="Proteomes" id="UP001168363">
    <property type="component" value="Unassembled WGS sequence"/>
</dbReference>
<dbReference type="RefSeq" id="WP_302705887.1">
    <property type="nucleotide sequence ID" value="NZ_JAULSC010000002.1"/>
</dbReference>
<evidence type="ECO:0000313" key="3">
    <source>
        <dbReference type="Proteomes" id="UP001168363"/>
    </source>
</evidence>
<dbReference type="SUPFAM" id="SSF53335">
    <property type="entry name" value="S-adenosyl-L-methionine-dependent methyltransferases"/>
    <property type="match status" value="1"/>
</dbReference>
<keyword evidence="2" id="KW-0808">Transferase</keyword>
<reference evidence="2" key="1">
    <citation type="submission" date="2023-06" db="EMBL/GenBank/DDBJ databases">
        <title>Genome sequence of Nocardioides sp. SOB44.</title>
        <authorList>
            <person name="Zhang G."/>
        </authorList>
    </citation>
    <scope>NUCLEOTIDE SEQUENCE</scope>
    <source>
        <strain evidence="2">SOB44</strain>
    </source>
</reference>
<organism evidence="2 3">
    <name type="scientific">Nocardioides cremeus</name>
    <dbReference type="NCBI Taxonomy" id="3058044"/>
    <lineage>
        <taxon>Bacteria</taxon>
        <taxon>Bacillati</taxon>
        <taxon>Actinomycetota</taxon>
        <taxon>Actinomycetes</taxon>
        <taxon>Propionibacteriales</taxon>
        <taxon>Nocardioidaceae</taxon>
        <taxon>Nocardioides</taxon>
    </lineage>
</organism>
<dbReference type="GO" id="GO:0008168">
    <property type="term" value="F:methyltransferase activity"/>
    <property type="evidence" value="ECO:0007669"/>
    <property type="project" value="UniProtKB-KW"/>
</dbReference>
<dbReference type="GO" id="GO:0032259">
    <property type="term" value="P:methylation"/>
    <property type="evidence" value="ECO:0007669"/>
    <property type="project" value="UniProtKB-KW"/>
</dbReference>
<gene>
    <name evidence="2" type="ORF">QWJ41_04090</name>
</gene>
<dbReference type="Gene3D" id="3.40.50.150">
    <property type="entry name" value="Vaccinia Virus protein VP39"/>
    <property type="match status" value="1"/>
</dbReference>